<accession>A0ABT2NHF4</accession>
<organism evidence="2 3">
    <name type="scientific">Albidovulum sediminis</name>
    <dbReference type="NCBI Taxonomy" id="3066345"/>
    <lineage>
        <taxon>Bacteria</taxon>
        <taxon>Pseudomonadati</taxon>
        <taxon>Pseudomonadota</taxon>
        <taxon>Alphaproteobacteria</taxon>
        <taxon>Rhodobacterales</taxon>
        <taxon>Paracoccaceae</taxon>
        <taxon>Albidovulum</taxon>
    </lineage>
</organism>
<feature type="region of interest" description="Disordered" evidence="1">
    <location>
        <begin position="1"/>
        <end position="42"/>
    </location>
</feature>
<evidence type="ECO:0000313" key="3">
    <source>
        <dbReference type="Proteomes" id="UP001205601"/>
    </source>
</evidence>
<name>A0ABT2NHF4_9RHOB</name>
<evidence type="ECO:0000256" key="1">
    <source>
        <dbReference type="SAM" id="MobiDB-lite"/>
    </source>
</evidence>
<reference evidence="3" key="1">
    <citation type="submission" date="2023-07" db="EMBL/GenBank/DDBJ databases">
        <title>Defluviimonas sediminis sp. nov., isolated from mangrove sediment.</title>
        <authorList>
            <person name="Liu L."/>
            <person name="Li J."/>
            <person name="Huang Y."/>
            <person name="Pan J."/>
            <person name="Li M."/>
        </authorList>
    </citation>
    <scope>NUCLEOTIDE SEQUENCE [LARGE SCALE GENOMIC DNA]</scope>
    <source>
        <strain evidence="3">FT324</strain>
    </source>
</reference>
<proteinExistence type="predicted"/>
<comment type="caution">
    <text evidence="2">The sequence shown here is derived from an EMBL/GenBank/DDBJ whole genome shotgun (WGS) entry which is preliminary data.</text>
</comment>
<gene>
    <name evidence="2" type="ORF">N5I32_02335</name>
</gene>
<evidence type="ECO:0000313" key="2">
    <source>
        <dbReference type="EMBL" id="MCT8328344.1"/>
    </source>
</evidence>
<protein>
    <submittedName>
        <fullName evidence="2">Uncharacterized protein</fullName>
    </submittedName>
</protein>
<dbReference type="EMBL" id="JAOCQF010000001">
    <property type="protein sequence ID" value="MCT8328344.1"/>
    <property type="molecule type" value="Genomic_DNA"/>
</dbReference>
<dbReference type="Proteomes" id="UP001205601">
    <property type="component" value="Unassembled WGS sequence"/>
</dbReference>
<feature type="compositionally biased region" description="Basic and acidic residues" evidence="1">
    <location>
        <begin position="9"/>
        <end position="36"/>
    </location>
</feature>
<sequence length="59" mass="6899">MKNTPLESEPGKDRSGTSPKPETRPEPADREQRESIFDTSYAPERAELRKAWSRLQRRK</sequence>
<keyword evidence="3" id="KW-1185">Reference proteome</keyword>